<dbReference type="PANTHER" id="PTHR35446:SF2">
    <property type="entry name" value="CARBOXYMUCONOLACTONE DECARBOXYLASE-LIKE DOMAIN-CONTAINING PROTEIN"/>
    <property type="match status" value="1"/>
</dbReference>
<proteinExistence type="predicted"/>
<name>A0A2S8F8F8_9BACT</name>
<dbReference type="InterPro" id="IPR010195">
    <property type="entry name" value="Uncharacterised_peroxidase-rel"/>
</dbReference>
<dbReference type="AlphaFoldDB" id="A0A2S8F8F8"/>
<comment type="caution">
    <text evidence="2">The sequence shown here is derived from an EMBL/GenBank/DDBJ whole genome shotgun (WGS) entry which is preliminary data.</text>
</comment>
<feature type="domain" description="Carboxymuconolactone decarboxylase-like" evidence="1">
    <location>
        <begin position="44"/>
        <end position="122"/>
    </location>
</feature>
<dbReference type="InterPro" id="IPR004675">
    <property type="entry name" value="AhpD_core"/>
</dbReference>
<dbReference type="Proteomes" id="UP000238322">
    <property type="component" value="Unassembled WGS sequence"/>
</dbReference>
<reference evidence="2 3" key="1">
    <citation type="submission" date="2018-02" db="EMBL/GenBank/DDBJ databases">
        <title>Comparative genomes isolates from brazilian mangrove.</title>
        <authorList>
            <person name="Araujo J.E."/>
            <person name="Taketani R.G."/>
            <person name="Silva M.C.P."/>
            <person name="Loureco M.V."/>
            <person name="Andreote F.D."/>
        </authorList>
    </citation>
    <scope>NUCLEOTIDE SEQUENCE [LARGE SCALE GENOMIC DNA]</scope>
    <source>
        <strain evidence="2 3">Hex-1 MGV</strain>
    </source>
</reference>
<dbReference type="RefSeq" id="WP_105333111.1">
    <property type="nucleotide sequence ID" value="NZ_PUHY01000016.1"/>
</dbReference>
<gene>
    <name evidence="2" type="ORF">C5Y83_27920</name>
</gene>
<dbReference type="Gene3D" id="1.20.1290.10">
    <property type="entry name" value="AhpD-like"/>
    <property type="match status" value="1"/>
</dbReference>
<evidence type="ECO:0000313" key="2">
    <source>
        <dbReference type="EMBL" id="PQO28442.1"/>
    </source>
</evidence>
<dbReference type="Pfam" id="PF02627">
    <property type="entry name" value="CMD"/>
    <property type="match status" value="1"/>
</dbReference>
<dbReference type="EMBL" id="PUHY01000016">
    <property type="protein sequence ID" value="PQO28442.1"/>
    <property type="molecule type" value="Genomic_DNA"/>
</dbReference>
<dbReference type="PANTHER" id="PTHR35446">
    <property type="entry name" value="SI:CH211-175M2.5"/>
    <property type="match status" value="1"/>
</dbReference>
<protein>
    <recommendedName>
        <fullName evidence="1">Carboxymuconolactone decarboxylase-like domain-containing protein</fullName>
    </recommendedName>
</protein>
<evidence type="ECO:0000313" key="3">
    <source>
        <dbReference type="Proteomes" id="UP000238322"/>
    </source>
</evidence>
<dbReference type="SUPFAM" id="SSF69118">
    <property type="entry name" value="AhpD-like"/>
    <property type="match status" value="1"/>
</dbReference>
<dbReference type="NCBIfam" id="TIGR00778">
    <property type="entry name" value="ahpD_dom"/>
    <property type="match status" value="1"/>
</dbReference>
<dbReference type="InterPro" id="IPR029032">
    <property type="entry name" value="AhpD-like"/>
</dbReference>
<evidence type="ECO:0000259" key="1">
    <source>
        <dbReference type="Pfam" id="PF02627"/>
    </source>
</evidence>
<organism evidence="2 3">
    <name type="scientific">Blastopirellula marina</name>
    <dbReference type="NCBI Taxonomy" id="124"/>
    <lineage>
        <taxon>Bacteria</taxon>
        <taxon>Pseudomonadati</taxon>
        <taxon>Planctomycetota</taxon>
        <taxon>Planctomycetia</taxon>
        <taxon>Pirellulales</taxon>
        <taxon>Pirellulaceae</taxon>
        <taxon>Blastopirellula</taxon>
    </lineage>
</organism>
<dbReference type="GO" id="GO:0051920">
    <property type="term" value="F:peroxiredoxin activity"/>
    <property type="evidence" value="ECO:0007669"/>
    <property type="project" value="InterPro"/>
</dbReference>
<dbReference type="OrthoDB" id="122912at2"/>
<dbReference type="InterPro" id="IPR003779">
    <property type="entry name" value="CMD-like"/>
</dbReference>
<dbReference type="NCBIfam" id="TIGR01926">
    <property type="entry name" value="peroxid_rel"/>
    <property type="match status" value="1"/>
</dbReference>
<sequence>MPFIQWINEQDAEGEVAEGYDIYFQKRPDRTQVADIVKCFSHRPDFMKQMMEFSWKVHFCDGHLSERVKEMIATLVSGQNRCPYCMHSHAYFLHSHGAEDSVVAAVGKGDLDDARIPANEKALLKFAYKLTNNSHKNRPEDVQDLRDAGWSEPQIAEAVYITALFAFFNRVANGFGLENPNYFDLEEKPDPLSGYLPAVGETN</sequence>
<accession>A0A2S8F8F8</accession>